<protein>
    <submittedName>
        <fullName evidence="1">Uncharacterized protein</fullName>
    </submittedName>
</protein>
<evidence type="ECO:0000313" key="1">
    <source>
        <dbReference type="EMBL" id="KJF18476.1"/>
    </source>
</evidence>
<organism evidence="1 2">
    <name type="scientific">Acidithrix ferrooxidans</name>
    <dbReference type="NCBI Taxonomy" id="1280514"/>
    <lineage>
        <taxon>Bacteria</taxon>
        <taxon>Bacillati</taxon>
        <taxon>Actinomycetota</taxon>
        <taxon>Acidimicrobiia</taxon>
        <taxon>Acidimicrobiales</taxon>
        <taxon>Acidimicrobiaceae</taxon>
        <taxon>Acidithrix</taxon>
    </lineage>
</organism>
<dbReference type="AlphaFoldDB" id="A0A0D8HN09"/>
<name>A0A0D8HN09_9ACTN</name>
<keyword evidence="2" id="KW-1185">Reference proteome</keyword>
<comment type="caution">
    <text evidence="1">The sequence shown here is derived from an EMBL/GenBank/DDBJ whole genome shotgun (WGS) entry which is preliminary data.</text>
</comment>
<proteinExistence type="predicted"/>
<dbReference type="EMBL" id="JXYS01000016">
    <property type="protein sequence ID" value="KJF18476.1"/>
    <property type="molecule type" value="Genomic_DNA"/>
</dbReference>
<accession>A0A0D8HN09</accession>
<evidence type="ECO:0000313" key="2">
    <source>
        <dbReference type="Proteomes" id="UP000032360"/>
    </source>
</evidence>
<sequence>MLVVTLGVECSQDLGFGDRKSLKSRYLKIHAVHSRSSAFSYNRAKVGSTLALHCGVRLGCALTPRLRPGLS</sequence>
<dbReference type="Proteomes" id="UP000032360">
    <property type="component" value="Unassembled WGS sequence"/>
</dbReference>
<reference evidence="1 2" key="1">
    <citation type="submission" date="2015-01" db="EMBL/GenBank/DDBJ databases">
        <title>Draft genome of the acidophilic iron oxidizer Acidithrix ferrooxidans strain Py-F3.</title>
        <authorList>
            <person name="Poehlein A."/>
            <person name="Eisen S."/>
            <person name="Schloemann M."/>
            <person name="Johnson B.D."/>
            <person name="Daniel R."/>
            <person name="Muehling M."/>
        </authorList>
    </citation>
    <scope>NUCLEOTIDE SEQUENCE [LARGE SCALE GENOMIC DNA]</scope>
    <source>
        <strain evidence="1 2">Py-F3</strain>
    </source>
</reference>
<gene>
    <name evidence="1" type="ORF">AXFE_06470</name>
</gene>